<dbReference type="InterPro" id="IPR013783">
    <property type="entry name" value="Ig-like_fold"/>
</dbReference>
<dbReference type="OrthoDB" id="9949424at2759"/>
<dbReference type="EMBL" id="BGPR01160971">
    <property type="protein sequence ID" value="GBL95712.1"/>
    <property type="molecule type" value="Genomic_DNA"/>
</dbReference>
<sequence>MFLILTGSTPKLEEQSVESEKNSHILTGLRPGTSYVVRVIADNEFGSSTPSVPIRFNTAED</sequence>
<dbReference type="EMBL" id="BGPR01163336">
    <property type="protein sequence ID" value="GBM04034.1"/>
    <property type="molecule type" value="Genomic_DNA"/>
</dbReference>
<dbReference type="AlphaFoldDB" id="A0A4Y2BU28"/>
<keyword evidence="4" id="KW-1185">Reference proteome</keyword>
<organism evidence="2 4">
    <name type="scientific">Araneus ventricosus</name>
    <name type="common">Orbweaver spider</name>
    <name type="synonym">Epeira ventricosa</name>
    <dbReference type="NCBI Taxonomy" id="182803"/>
    <lineage>
        <taxon>Eukaryota</taxon>
        <taxon>Metazoa</taxon>
        <taxon>Ecdysozoa</taxon>
        <taxon>Arthropoda</taxon>
        <taxon>Chelicerata</taxon>
        <taxon>Arachnida</taxon>
        <taxon>Araneae</taxon>
        <taxon>Araneomorphae</taxon>
        <taxon>Entelegynae</taxon>
        <taxon>Araneoidea</taxon>
        <taxon>Araneidae</taxon>
        <taxon>Araneus</taxon>
    </lineage>
</organism>
<dbReference type="CDD" id="cd00063">
    <property type="entry name" value="FN3"/>
    <property type="match status" value="1"/>
</dbReference>
<comment type="caution">
    <text evidence="2">The sequence shown here is derived from an EMBL/GenBank/DDBJ whole genome shotgun (WGS) entry which is preliminary data.</text>
</comment>
<dbReference type="InterPro" id="IPR036116">
    <property type="entry name" value="FN3_sf"/>
</dbReference>
<gene>
    <name evidence="2" type="ORF">AVEN_250401_1</name>
    <name evidence="3" type="ORF">AVEN_257938_1</name>
</gene>
<dbReference type="SUPFAM" id="SSF49265">
    <property type="entry name" value="Fibronectin type III"/>
    <property type="match status" value="1"/>
</dbReference>
<reference evidence="2 4" key="1">
    <citation type="journal article" date="2019" name="Sci. Rep.">
        <title>Orb-weaving spider Araneus ventricosus genome elucidates the spidroin gene catalogue.</title>
        <authorList>
            <person name="Kono N."/>
            <person name="Nakamura H."/>
            <person name="Ohtoshi R."/>
            <person name="Moran D.A.P."/>
            <person name="Shinohara A."/>
            <person name="Yoshida Y."/>
            <person name="Fujiwara M."/>
            <person name="Mori M."/>
            <person name="Tomita M."/>
            <person name="Arakawa K."/>
        </authorList>
    </citation>
    <scope>NUCLEOTIDE SEQUENCE [LARGE SCALE GENOMIC DNA]</scope>
</reference>
<evidence type="ECO:0000313" key="3">
    <source>
        <dbReference type="EMBL" id="GBM04034.1"/>
    </source>
</evidence>
<dbReference type="PROSITE" id="PS50853">
    <property type="entry name" value="FN3"/>
    <property type="match status" value="1"/>
</dbReference>
<evidence type="ECO:0000313" key="4">
    <source>
        <dbReference type="Proteomes" id="UP000499080"/>
    </source>
</evidence>
<name>A0A4Y2BU28_ARAVE</name>
<evidence type="ECO:0000259" key="1">
    <source>
        <dbReference type="PROSITE" id="PS50853"/>
    </source>
</evidence>
<dbReference type="Proteomes" id="UP000499080">
    <property type="component" value="Unassembled WGS sequence"/>
</dbReference>
<evidence type="ECO:0000313" key="2">
    <source>
        <dbReference type="EMBL" id="GBL95712.1"/>
    </source>
</evidence>
<feature type="non-terminal residue" evidence="2">
    <location>
        <position position="61"/>
    </location>
</feature>
<dbReference type="Pfam" id="PF00041">
    <property type="entry name" value="fn3"/>
    <property type="match status" value="1"/>
</dbReference>
<proteinExistence type="predicted"/>
<feature type="domain" description="Fibronectin type-III" evidence="1">
    <location>
        <begin position="1"/>
        <end position="61"/>
    </location>
</feature>
<accession>A0A4Y2BU28</accession>
<dbReference type="Gene3D" id="2.60.40.10">
    <property type="entry name" value="Immunoglobulins"/>
    <property type="match status" value="1"/>
</dbReference>
<dbReference type="InterPro" id="IPR003961">
    <property type="entry name" value="FN3_dom"/>
</dbReference>
<protein>
    <recommendedName>
        <fullName evidence="1">Fibronectin type-III domain-containing protein</fullName>
    </recommendedName>
</protein>